<gene>
    <name evidence="2" type="ORF">IPOD504_LOCUS10919</name>
</gene>
<accession>A0ABN8IP38</accession>
<evidence type="ECO:0000256" key="1">
    <source>
        <dbReference type="SAM" id="MobiDB-lite"/>
    </source>
</evidence>
<evidence type="ECO:0000313" key="2">
    <source>
        <dbReference type="EMBL" id="CAH2059548.1"/>
    </source>
</evidence>
<name>A0ABN8IP38_9NEOP</name>
<dbReference type="EMBL" id="OW152838">
    <property type="protein sequence ID" value="CAH2059548.1"/>
    <property type="molecule type" value="Genomic_DNA"/>
</dbReference>
<dbReference type="Proteomes" id="UP000837857">
    <property type="component" value="Chromosome 26"/>
</dbReference>
<sequence length="107" mass="12191">MRKRLRKRRNIRLGGNQLSAAPSAPPTNDRPSPRGVTTFRAKRWEWNARRARDRGTRASNLPFRRTEYRVRSAGVPFRMIGFRHCGRVASAPTETGRADFTSLPTAV</sequence>
<evidence type="ECO:0000313" key="3">
    <source>
        <dbReference type="Proteomes" id="UP000837857"/>
    </source>
</evidence>
<feature type="compositionally biased region" description="Basic residues" evidence="1">
    <location>
        <begin position="1"/>
        <end position="11"/>
    </location>
</feature>
<feature type="region of interest" description="Disordered" evidence="1">
    <location>
        <begin position="1"/>
        <end position="39"/>
    </location>
</feature>
<protein>
    <submittedName>
        <fullName evidence="2">Uncharacterized protein</fullName>
    </submittedName>
</protein>
<proteinExistence type="predicted"/>
<keyword evidence="3" id="KW-1185">Reference proteome</keyword>
<feature type="non-terminal residue" evidence="2">
    <location>
        <position position="107"/>
    </location>
</feature>
<reference evidence="2" key="1">
    <citation type="submission" date="2022-03" db="EMBL/GenBank/DDBJ databases">
        <authorList>
            <person name="Martin H S."/>
        </authorList>
    </citation>
    <scope>NUCLEOTIDE SEQUENCE</scope>
</reference>
<organism evidence="2 3">
    <name type="scientific">Iphiclides podalirius</name>
    <name type="common">scarce swallowtail</name>
    <dbReference type="NCBI Taxonomy" id="110791"/>
    <lineage>
        <taxon>Eukaryota</taxon>
        <taxon>Metazoa</taxon>
        <taxon>Ecdysozoa</taxon>
        <taxon>Arthropoda</taxon>
        <taxon>Hexapoda</taxon>
        <taxon>Insecta</taxon>
        <taxon>Pterygota</taxon>
        <taxon>Neoptera</taxon>
        <taxon>Endopterygota</taxon>
        <taxon>Lepidoptera</taxon>
        <taxon>Glossata</taxon>
        <taxon>Ditrysia</taxon>
        <taxon>Papilionoidea</taxon>
        <taxon>Papilionidae</taxon>
        <taxon>Papilioninae</taxon>
        <taxon>Iphiclides</taxon>
    </lineage>
</organism>